<dbReference type="InterPro" id="IPR036767">
    <property type="entry name" value="ApaG_sf"/>
</dbReference>
<evidence type="ECO:0000313" key="4">
    <source>
        <dbReference type="EMBL" id="ANP45422.1"/>
    </source>
</evidence>
<dbReference type="AlphaFoldDB" id="A0A1B1AFT9"/>
<dbReference type="SUPFAM" id="SSF110069">
    <property type="entry name" value="ApaG-like"/>
    <property type="match status" value="1"/>
</dbReference>
<evidence type="ECO:0000313" key="5">
    <source>
        <dbReference type="Proteomes" id="UP000092498"/>
    </source>
</evidence>
<organism evidence="4 5">
    <name type="scientific">Candidatus Viadribacter manganicus</name>
    <dbReference type="NCBI Taxonomy" id="1759059"/>
    <lineage>
        <taxon>Bacteria</taxon>
        <taxon>Pseudomonadati</taxon>
        <taxon>Pseudomonadota</taxon>
        <taxon>Alphaproteobacteria</taxon>
        <taxon>Hyphomonadales</taxon>
        <taxon>Hyphomonadaceae</taxon>
        <taxon>Candidatus Viadribacter</taxon>
    </lineage>
</organism>
<dbReference type="PROSITE" id="PS51087">
    <property type="entry name" value="APAG"/>
    <property type="match status" value="1"/>
</dbReference>
<keyword evidence="5" id="KW-1185">Reference proteome</keyword>
<dbReference type="PANTHER" id="PTHR14289:SF16">
    <property type="entry name" value="POLYMERASE DELTA-INTERACTING PROTEIN 2"/>
    <property type="match status" value="1"/>
</dbReference>
<protein>
    <recommendedName>
        <fullName evidence="1 2">Protein ApaG</fullName>
    </recommendedName>
</protein>
<sequence length="130" mass="14481">MYEQETAGMIVRVDPQFLPDESRPEDGRFVWAYTIEIENRRPDPVQLISRFWRITDENGATQEVRGDGVIGQQPVIAPGGTFKYTSAAPLAAPSGVMMGAYSMQRQNGEAFDIKVPLFALDSPFNEKLAN</sequence>
<reference evidence="4 5" key="1">
    <citation type="submission" date="2015-11" db="EMBL/GenBank/DDBJ databases">
        <title>Whole-Genome Sequence of Candidatus Oderbacter manganicum from the National Park Lower Oder Valley, Germany.</title>
        <authorList>
            <person name="Braun B."/>
            <person name="Liere K."/>
            <person name="Szewzyk U."/>
        </authorList>
    </citation>
    <scope>NUCLEOTIDE SEQUENCE [LARGE SCALE GENOMIC DNA]</scope>
    <source>
        <strain evidence="4 5">OTSz_A_272</strain>
    </source>
</reference>
<dbReference type="GO" id="GO:0070987">
    <property type="term" value="P:error-free translesion synthesis"/>
    <property type="evidence" value="ECO:0007669"/>
    <property type="project" value="TreeGrafter"/>
</dbReference>
<dbReference type="OrthoDB" id="9795226at2"/>
<accession>A0A1B1AFT9</accession>
<dbReference type="RefSeq" id="WP_066768702.1">
    <property type="nucleotide sequence ID" value="NZ_CP013244.1"/>
</dbReference>
<dbReference type="KEGG" id="cbot:ATE48_05575"/>
<dbReference type="EMBL" id="CP013244">
    <property type="protein sequence ID" value="ANP45422.1"/>
    <property type="molecule type" value="Genomic_DNA"/>
</dbReference>
<dbReference type="InterPro" id="IPR007474">
    <property type="entry name" value="ApaG_domain"/>
</dbReference>
<dbReference type="NCBIfam" id="NF003967">
    <property type="entry name" value="PRK05461.1"/>
    <property type="match status" value="1"/>
</dbReference>
<dbReference type="InterPro" id="IPR023065">
    <property type="entry name" value="Uncharacterised_ApaG"/>
</dbReference>
<proteinExistence type="inferred from homology"/>
<dbReference type="Gene3D" id="2.60.40.1470">
    <property type="entry name" value="ApaG domain"/>
    <property type="match status" value="1"/>
</dbReference>
<feature type="domain" description="ApaG" evidence="3">
    <location>
        <begin position="3"/>
        <end position="127"/>
    </location>
</feature>
<evidence type="ECO:0000256" key="2">
    <source>
        <dbReference type="HAMAP-Rule" id="MF_00791"/>
    </source>
</evidence>
<dbReference type="STRING" id="1759059.ATE48_05575"/>
<dbReference type="FunCoup" id="A0A1B1AFT9">
    <property type="interactions" value="9"/>
</dbReference>
<dbReference type="PANTHER" id="PTHR14289">
    <property type="entry name" value="F-BOX ONLY PROTEIN 3"/>
    <property type="match status" value="1"/>
</dbReference>
<dbReference type="HAMAP" id="MF_00791">
    <property type="entry name" value="ApaG"/>
    <property type="match status" value="1"/>
</dbReference>
<evidence type="ECO:0000259" key="3">
    <source>
        <dbReference type="PROSITE" id="PS51087"/>
    </source>
</evidence>
<gene>
    <name evidence="2" type="primary">apaG</name>
    <name evidence="4" type="ORF">ATE48_05575</name>
</gene>
<dbReference type="Pfam" id="PF04379">
    <property type="entry name" value="DUF525"/>
    <property type="match status" value="1"/>
</dbReference>
<evidence type="ECO:0000256" key="1">
    <source>
        <dbReference type="ARBA" id="ARBA00017693"/>
    </source>
</evidence>
<dbReference type="InParanoid" id="A0A1B1AFT9"/>
<dbReference type="Proteomes" id="UP000092498">
    <property type="component" value="Chromosome"/>
</dbReference>
<name>A0A1B1AFT9_9PROT</name>